<evidence type="ECO:0000256" key="4">
    <source>
        <dbReference type="ARBA" id="ARBA00023157"/>
    </source>
</evidence>
<proteinExistence type="inferred from homology"/>
<feature type="region of interest" description="Disordered" evidence="8">
    <location>
        <begin position="49"/>
        <end position="74"/>
    </location>
</feature>
<dbReference type="RefSeq" id="XP_030379634.1">
    <property type="nucleotide sequence ID" value="XM_030523774.1"/>
</dbReference>
<dbReference type="Pfam" id="PF00812">
    <property type="entry name" value="Ephrin"/>
    <property type="match status" value="1"/>
</dbReference>
<dbReference type="InterPro" id="IPR008972">
    <property type="entry name" value="Cupredoxin"/>
</dbReference>
<dbReference type="Proteomes" id="UP000504634">
    <property type="component" value="Unplaced"/>
</dbReference>
<dbReference type="FunFam" id="2.60.40.420:FF:000054">
    <property type="entry name" value="Uncharacterized protein, isoform A"/>
    <property type="match status" value="1"/>
</dbReference>
<dbReference type="AlphaFoldDB" id="A0A6J2TU71"/>
<name>A0A6J2TU71_DROLE</name>
<feature type="region of interest" description="Disordered" evidence="8">
    <location>
        <begin position="1"/>
        <end position="31"/>
    </location>
</feature>
<dbReference type="GO" id="GO:0046875">
    <property type="term" value="F:ephrin receptor binding"/>
    <property type="evidence" value="ECO:0007669"/>
    <property type="project" value="TreeGrafter"/>
</dbReference>
<evidence type="ECO:0000256" key="3">
    <source>
        <dbReference type="ARBA" id="ARBA00023136"/>
    </source>
</evidence>
<feature type="compositionally biased region" description="Low complexity" evidence="8">
    <location>
        <begin position="180"/>
        <end position="189"/>
    </location>
</feature>
<keyword evidence="3 7" id="KW-0472">Membrane</keyword>
<feature type="compositionally biased region" description="Low complexity" evidence="8">
    <location>
        <begin position="145"/>
        <end position="154"/>
    </location>
</feature>
<dbReference type="InterPro" id="IPR001799">
    <property type="entry name" value="Ephrin_RBD"/>
</dbReference>
<sequence length="771" mass="82453">MALVATRTRVSRTCKSPKQQQQGSSATSSWTRTTVVAEVATAATACKLKSVRSRRTDRSTRSPLPPETTSPPATASAIVGFAVCSNKPSSPASNAGKCNRRKSTGGATGALASLELQQEQQQHHHQWRQDTGIKAAVAAASSLTSLITTTTPPTNESMPKVRNRNQPTTAMHRKSKSKSNHSNTNNNSKNLLASIAMPPTLAAVLQQIASLNPNNNNNNNNTQSPMPPITTAASSPITTSQTTLSSTTETETSTTIRTDLQKQIINRKSTKSKRCLSSSSSSVRRTKFFPLPTLGATSFVTLLTLICIETVLLSTMSNCAKTFYMHWNTSNSIFRIDNTDHIIDVNKGNLAFEFDQVHIICPVYEPGTFENETEKYIIYNVSKVEYETCRITNADPRVIAICDKPQKLMFFTITFRPFTPQPGGLEFLPGNDYYFISTSSKDDLYRRIGGRCSTNNMKVVFKVCCAPEEKNKTTPATTAIAAGGIGGADGGSSASGNGVVDNSAVNFDMNSANNANHGHGHHMGAVNTIGISGVNTGLIPGGGSIQGAGGGVQLKPINGVGTSINTNIDQFNRIPIQPNMMGNNIGAGSEPNGRHNQGVGMGGMGGGGGIMFPPGHGSINMLPPGRGGVNIAQYPSHHHIQTGIRINNVPTQQNNPPHKGNGNDDQHQNEVVKNEELTYNSGAPLSTKGINACLWIWLPLSTISAINILPHLVSAGTQLAQLSPRRFGASLHALERLAMIMVVTFHYLLGLFVATWSKAPDRKKTTACAKR</sequence>
<keyword evidence="5" id="KW-0325">Glycoprotein</keyword>
<evidence type="ECO:0000256" key="6">
    <source>
        <dbReference type="PROSITE-ProRule" id="PRU00884"/>
    </source>
</evidence>
<evidence type="ECO:0000313" key="12">
    <source>
        <dbReference type="RefSeq" id="XP_030379633.1"/>
    </source>
</evidence>
<keyword evidence="11" id="KW-1185">Reference proteome</keyword>
<dbReference type="PRINTS" id="PR01347">
    <property type="entry name" value="EPHRIN"/>
</dbReference>
<keyword evidence="9" id="KW-1133">Transmembrane helix</keyword>
<feature type="compositionally biased region" description="Low complexity" evidence="8">
    <location>
        <begin position="212"/>
        <end position="221"/>
    </location>
</feature>
<keyword evidence="2" id="KW-0732">Signal</keyword>
<dbReference type="Gene3D" id="2.60.40.420">
    <property type="entry name" value="Cupredoxins - blue copper proteins"/>
    <property type="match status" value="1"/>
</dbReference>
<dbReference type="GO" id="GO:0048013">
    <property type="term" value="P:ephrin receptor signaling pathway"/>
    <property type="evidence" value="ECO:0007669"/>
    <property type="project" value="TreeGrafter"/>
</dbReference>
<dbReference type="CTD" id="43799"/>
<keyword evidence="4" id="KW-1015">Disulfide bond</keyword>
<evidence type="ECO:0000256" key="8">
    <source>
        <dbReference type="SAM" id="MobiDB-lite"/>
    </source>
</evidence>
<dbReference type="GO" id="GO:0005886">
    <property type="term" value="C:plasma membrane"/>
    <property type="evidence" value="ECO:0007669"/>
    <property type="project" value="TreeGrafter"/>
</dbReference>
<gene>
    <name evidence="12 13" type="primary">LOC115627888</name>
</gene>
<comment type="caution">
    <text evidence="6">Lacks conserved residue(s) required for the propagation of feature annotation.</text>
</comment>
<feature type="region of interest" description="Disordered" evidence="8">
    <location>
        <begin position="145"/>
        <end position="189"/>
    </location>
</feature>
<evidence type="ECO:0000256" key="7">
    <source>
        <dbReference type="RuleBase" id="RU004375"/>
    </source>
</evidence>
<keyword evidence="9" id="KW-0812">Transmembrane</keyword>
<dbReference type="InterPro" id="IPR031328">
    <property type="entry name" value="Ephrin"/>
</dbReference>
<feature type="transmembrane region" description="Helical" evidence="9">
    <location>
        <begin position="737"/>
        <end position="756"/>
    </location>
</feature>
<dbReference type="PANTHER" id="PTHR11304">
    <property type="entry name" value="EPHRIN"/>
    <property type="match status" value="1"/>
</dbReference>
<feature type="compositionally biased region" description="Polar residues" evidence="8">
    <location>
        <begin position="11"/>
        <end position="30"/>
    </location>
</feature>
<evidence type="ECO:0000259" key="10">
    <source>
        <dbReference type="PROSITE" id="PS51551"/>
    </source>
</evidence>
<comment type="similarity">
    <text evidence="6 7">Belongs to the ephrin family.</text>
</comment>
<dbReference type="PROSITE" id="PS51551">
    <property type="entry name" value="EPHRIN_RBD_2"/>
    <property type="match status" value="1"/>
</dbReference>
<dbReference type="CDD" id="cd02675">
    <property type="entry name" value="Ephrin_ectodomain"/>
    <property type="match status" value="1"/>
</dbReference>
<comment type="subcellular location">
    <subcellularLocation>
        <location evidence="1">Membrane</location>
    </subcellularLocation>
</comment>
<dbReference type="GeneID" id="115627888"/>
<feature type="region of interest" description="Disordered" evidence="8">
    <location>
        <begin position="212"/>
        <end position="255"/>
    </location>
</feature>
<feature type="domain" description="Ephrin RBD" evidence="10">
    <location>
        <begin position="320"/>
        <end position="463"/>
    </location>
</feature>
<evidence type="ECO:0000256" key="9">
    <source>
        <dbReference type="SAM" id="Phobius"/>
    </source>
</evidence>
<evidence type="ECO:0000313" key="13">
    <source>
        <dbReference type="RefSeq" id="XP_030379634.1"/>
    </source>
</evidence>
<evidence type="ECO:0000256" key="2">
    <source>
        <dbReference type="ARBA" id="ARBA00022729"/>
    </source>
</evidence>
<dbReference type="OrthoDB" id="6250301at2759"/>
<dbReference type="PANTHER" id="PTHR11304:SF29">
    <property type="entry name" value="EPHRIN"/>
    <property type="match status" value="1"/>
</dbReference>
<reference evidence="12 13" key="1">
    <citation type="submission" date="2025-04" db="UniProtKB">
        <authorList>
            <consortium name="RefSeq"/>
        </authorList>
    </citation>
    <scope>IDENTIFICATION</scope>
    <source>
        <strain evidence="12 13">11010-0011.00</strain>
        <tissue evidence="12 13">Whole body</tissue>
    </source>
</reference>
<accession>A0A6J2TU71</accession>
<organism evidence="11 13">
    <name type="scientific">Drosophila lebanonensis</name>
    <name type="common">Fruit fly</name>
    <name type="synonym">Scaptodrosophila lebanonensis</name>
    <dbReference type="NCBI Taxonomy" id="7225"/>
    <lineage>
        <taxon>Eukaryota</taxon>
        <taxon>Metazoa</taxon>
        <taxon>Ecdysozoa</taxon>
        <taxon>Arthropoda</taxon>
        <taxon>Hexapoda</taxon>
        <taxon>Insecta</taxon>
        <taxon>Pterygota</taxon>
        <taxon>Neoptera</taxon>
        <taxon>Endopterygota</taxon>
        <taxon>Diptera</taxon>
        <taxon>Brachycera</taxon>
        <taxon>Muscomorpha</taxon>
        <taxon>Ephydroidea</taxon>
        <taxon>Drosophilidae</taxon>
        <taxon>Scaptodrosophila</taxon>
    </lineage>
</organism>
<feature type="compositionally biased region" description="Low complexity" evidence="8">
    <location>
        <begin position="229"/>
        <end position="255"/>
    </location>
</feature>
<feature type="region of interest" description="Disordered" evidence="8">
    <location>
        <begin position="648"/>
        <end position="667"/>
    </location>
</feature>
<dbReference type="GO" id="GO:0007411">
    <property type="term" value="P:axon guidance"/>
    <property type="evidence" value="ECO:0007669"/>
    <property type="project" value="TreeGrafter"/>
</dbReference>
<dbReference type="RefSeq" id="XP_030379633.1">
    <property type="nucleotide sequence ID" value="XM_030523773.1"/>
</dbReference>
<evidence type="ECO:0000256" key="1">
    <source>
        <dbReference type="ARBA" id="ARBA00004370"/>
    </source>
</evidence>
<protein>
    <submittedName>
        <fullName evidence="12 13">Uncharacterized protein LOC115627888</fullName>
    </submittedName>
</protein>
<evidence type="ECO:0000313" key="11">
    <source>
        <dbReference type="Proteomes" id="UP000504634"/>
    </source>
</evidence>
<evidence type="ECO:0000256" key="5">
    <source>
        <dbReference type="ARBA" id="ARBA00023180"/>
    </source>
</evidence>
<dbReference type="SUPFAM" id="SSF49503">
    <property type="entry name" value="Cupredoxins"/>
    <property type="match status" value="1"/>
</dbReference>